<dbReference type="STRING" id="867902.Ornrh_1080"/>
<sequence length="224" mass="26089">MSEIKMDTSYDNAFKNIEGLRWLPFVGEKYNVSKPKVLLVGESHYLDESENNNHEKVIYTRMIANELGAGNRNYKTKSPIFNNVNNMLKATNPQKLWDKIAFYNFVQRPMSSLDIRPSNSDFDEAWVVFFRLVQVLKPDYCLFLGNSAAERLDKMTQKCNVERKLAWDEVNLINGAKFKKAELKLGNLQTKLFCIKHPSSHFSPELWREKLQKESPELMKFLLG</sequence>
<dbReference type="KEGG" id="orh:Ornrh_1080"/>
<dbReference type="GeneID" id="71569351"/>
<evidence type="ECO:0000313" key="1">
    <source>
        <dbReference type="EMBL" id="AFL97271.1"/>
    </source>
</evidence>
<evidence type="ECO:0008006" key="3">
    <source>
        <dbReference type="Google" id="ProtNLM"/>
    </source>
</evidence>
<protein>
    <recommendedName>
        <fullName evidence="3">Uracil-DNA glycosylase</fullName>
    </recommendedName>
</protein>
<dbReference type="AlphaFoldDB" id="I3ZZY7"/>
<organism evidence="1 2">
    <name type="scientific">Ornithobacterium rhinotracheale (strain ATCC 51463 / DSM 15997 / CCUG 23171 / CIP 104009 / LMG 9086)</name>
    <dbReference type="NCBI Taxonomy" id="867902"/>
    <lineage>
        <taxon>Bacteria</taxon>
        <taxon>Pseudomonadati</taxon>
        <taxon>Bacteroidota</taxon>
        <taxon>Flavobacteriia</taxon>
        <taxon>Flavobacteriales</taxon>
        <taxon>Weeksellaceae</taxon>
        <taxon>Ornithobacterium</taxon>
    </lineage>
</organism>
<dbReference type="EMBL" id="CP003283">
    <property type="protein sequence ID" value="AFL97271.1"/>
    <property type="molecule type" value="Genomic_DNA"/>
</dbReference>
<reference evidence="1 2" key="1">
    <citation type="submission" date="2012-06" db="EMBL/GenBank/DDBJ databases">
        <title>The complete genome of Ornithobacterium rhinotracheale DSM 15997.</title>
        <authorList>
            <consortium name="US DOE Joint Genome Institute (JGI-PGF)"/>
            <person name="Lucas S."/>
            <person name="Copeland A."/>
            <person name="Lapidus A."/>
            <person name="Goodwin L."/>
            <person name="Pitluck S."/>
            <person name="Peters L."/>
            <person name="Mikhailova N."/>
            <person name="Teshima H."/>
            <person name="Kyrpides N."/>
            <person name="Mavromatis K."/>
            <person name="Pagani I."/>
            <person name="Ivanova N."/>
            <person name="Ovchinnikova G."/>
            <person name="Zeytun A."/>
            <person name="Detter J.C."/>
            <person name="Han C."/>
            <person name="Land M."/>
            <person name="Hauser L."/>
            <person name="Markowitz V."/>
            <person name="Cheng J.-F."/>
            <person name="Hugenholtz P."/>
            <person name="Woyke T."/>
            <person name="Wu D."/>
            <person name="Lang E."/>
            <person name="Kopitz M."/>
            <person name="Brambilla E."/>
            <person name="Klenk H.-P."/>
            <person name="Eisen J.A."/>
        </authorList>
    </citation>
    <scope>NUCLEOTIDE SEQUENCE [LARGE SCALE GENOMIC DNA]</scope>
    <source>
        <strain evidence="2">ATCC 51463 / DSM 15997 / CCUG 23171 / LMG 9086</strain>
    </source>
</reference>
<gene>
    <name evidence="1" type="ordered locus">Ornrh_1080</name>
</gene>
<accession>I3ZZY7</accession>
<evidence type="ECO:0000313" key="2">
    <source>
        <dbReference type="Proteomes" id="UP000006051"/>
    </source>
</evidence>
<dbReference type="RefSeq" id="WP_014790866.1">
    <property type="nucleotide sequence ID" value="NC_018016.1"/>
</dbReference>
<name>I3ZZY7_ORNRL</name>
<dbReference type="Proteomes" id="UP000006051">
    <property type="component" value="Chromosome"/>
</dbReference>
<keyword evidence="2" id="KW-1185">Reference proteome</keyword>
<dbReference type="HOGENOM" id="CLU_1160141_0_0_10"/>
<proteinExistence type="predicted"/>
<dbReference type="GeneID" id="97257767"/>
<dbReference type="eggNOG" id="COG1573">
    <property type="taxonomic scope" value="Bacteria"/>
</dbReference>